<feature type="transmembrane region" description="Helical" evidence="10">
    <location>
        <begin position="163"/>
        <end position="183"/>
    </location>
</feature>
<dbReference type="InterPro" id="IPR002528">
    <property type="entry name" value="MATE_fam"/>
</dbReference>
<evidence type="ECO:0000256" key="2">
    <source>
        <dbReference type="ARBA" id="ARBA00022448"/>
    </source>
</evidence>
<evidence type="ECO:0000256" key="4">
    <source>
        <dbReference type="ARBA" id="ARBA00022475"/>
    </source>
</evidence>
<name>A0ABY6CSD1_9BACT</name>
<keyword evidence="12" id="KW-1185">Reference proteome</keyword>
<dbReference type="RefSeq" id="WP_262309784.1">
    <property type="nucleotide sequence ID" value="NZ_CP106679.1"/>
</dbReference>
<evidence type="ECO:0000256" key="6">
    <source>
        <dbReference type="ARBA" id="ARBA00022989"/>
    </source>
</evidence>
<keyword evidence="3" id="KW-0050">Antiport</keyword>
<dbReference type="InterPro" id="IPR048279">
    <property type="entry name" value="MdtK-like"/>
</dbReference>
<dbReference type="CDD" id="cd13131">
    <property type="entry name" value="MATE_NorM_like"/>
    <property type="match status" value="1"/>
</dbReference>
<keyword evidence="5 10" id="KW-0812">Transmembrane</keyword>
<feature type="transmembrane region" description="Helical" evidence="10">
    <location>
        <begin position="348"/>
        <end position="365"/>
    </location>
</feature>
<feature type="transmembrane region" description="Helical" evidence="10">
    <location>
        <begin position="274"/>
        <end position="295"/>
    </location>
</feature>
<evidence type="ECO:0000256" key="7">
    <source>
        <dbReference type="ARBA" id="ARBA00023065"/>
    </source>
</evidence>
<evidence type="ECO:0000256" key="5">
    <source>
        <dbReference type="ARBA" id="ARBA00022692"/>
    </source>
</evidence>
<keyword evidence="7" id="KW-0406">Ion transport</keyword>
<reference evidence="11" key="1">
    <citation type="submission" date="2022-09" db="EMBL/GenBank/DDBJ databases">
        <title>Comparative genomics and taxonomic characterization of three novel marine species of genus Reichenbachiella exhibiting antioxidant and polysaccharide degradation activities.</title>
        <authorList>
            <person name="Muhammad N."/>
            <person name="Lee Y.-J."/>
            <person name="Ko J."/>
            <person name="Kim S.-G."/>
        </authorList>
    </citation>
    <scope>NUCLEOTIDE SEQUENCE</scope>
    <source>
        <strain evidence="11">BKB1-1</strain>
    </source>
</reference>
<dbReference type="InterPro" id="IPR050222">
    <property type="entry name" value="MATE_MdtK"/>
</dbReference>
<evidence type="ECO:0000313" key="12">
    <source>
        <dbReference type="Proteomes" id="UP001065174"/>
    </source>
</evidence>
<feature type="transmembrane region" description="Helical" evidence="10">
    <location>
        <begin position="413"/>
        <end position="432"/>
    </location>
</feature>
<dbReference type="PIRSF" id="PIRSF006603">
    <property type="entry name" value="DinF"/>
    <property type="match status" value="1"/>
</dbReference>
<dbReference type="PANTHER" id="PTHR43298">
    <property type="entry name" value="MULTIDRUG RESISTANCE PROTEIN NORM-RELATED"/>
    <property type="match status" value="1"/>
</dbReference>
<keyword evidence="8 10" id="KW-0472">Membrane</keyword>
<comment type="subcellular location">
    <subcellularLocation>
        <location evidence="1">Cell membrane</location>
        <topology evidence="1">Multi-pass membrane protein</topology>
    </subcellularLocation>
</comment>
<dbReference type="PANTHER" id="PTHR43298:SF2">
    <property type="entry name" value="FMN_FAD EXPORTER YEEO-RELATED"/>
    <property type="match status" value="1"/>
</dbReference>
<evidence type="ECO:0000256" key="3">
    <source>
        <dbReference type="ARBA" id="ARBA00022449"/>
    </source>
</evidence>
<gene>
    <name evidence="11" type="ORF">N6H18_18575</name>
</gene>
<protein>
    <recommendedName>
        <fullName evidence="9">Multidrug-efflux transporter</fullName>
    </recommendedName>
</protein>
<keyword evidence="2" id="KW-0813">Transport</keyword>
<feature type="transmembrane region" description="Helical" evidence="10">
    <location>
        <begin position="316"/>
        <end position="336"/>
    </location>
</feature>
<sequence>MTLKEHYQKNISLAYPVMLSQLGHIMVAVADSVMVGRLGAVQLASVSLAVSVFTLFMLFGIGVSFGMTPLVAAADGANDKVLSTRYLKHGFLLNTALGVILTLLCLLAVYIFPYLGQDEKVLIDAVPFFLMMALSLLPLMLFQTFRQFAEGLSMTRQAMIISVGGNLVNIGLNYLLIFGHWGFEPMGVLGAGIATLISRIMMAIAMGGFFLWYHRFKRYRGIYASIVIKWQVFKDILRIGVPSGLQFIFEIGAFSASAIMVGWLGAIPLASHQIAVNLSGVTYMIATGISAAASIRVGNQLGRKDYLNLRTAGMTCFIMVTALMIFFSLFFVLTRYYLPSLYVDEVEVITLASSLLIIVAFYQISDGVQSVGLGALRGLGDVKVPTLVTLISYWGVAIPLGYVAGFVLGWDAYGVWFGLSVGLTLAAVAHVARFRKLTKRLLA</sequence>
<evidence type="ECO:0000313" key="11">
    <source>
        <dbReference type="EMBL" id="UXP32348.1"/>
    </source>
</evidence>
<dbReference type="NCBIfam" id="TIGR00797">
    <property type="entry name" value="matE"/>
    <property type="match status" value="1"/>
</dbReference>
<dbReference type="Pfam" id="PF01554">
    <property type="entry name" value="MatE"/>
    <property type="match status" value="2"/>
</dbReference>
<feature type="transmembrane region" description="Helical" evidence="10">
    <location>
        <begin position="91"/>
        <end position="115"/>
    </location>
</feature>
<feature type="transmembrane region" description="Helical" evidence="10">
    <location>
        <begin position="386"/>
        <end position="407"/>
    </location>
</feature>
<evidence type="ECO:0000256" key="10">
    <source>
        <dbReference type="SAM" id="Phobius"/>
    </source>
</evidence>
<feature type="transmembrane region" description="Helical" evidence="10">
    <location>
        <begin position="12"/>
        <end position="30"/>
    </location>
</feature>
<proteinExistence type="predicted"/>
<accession>A0ABY6CSD1</accession>
<organism evidence="11 12">
    <name type="scientific">Reichenbachiella agarivorans</name>
    <dbReference type="NCBI Taxonomy" id="2979464"/>
    <lineage>
        <taxon>Bacteria</taxon>
        <taxon>Pseudomonadati</taxon>
        <taxon>Bacteroidota</taxon>
        <taxon>Cytophagia</taxon>
        <taxon>Cytophagales</taxon>
        <taxon>Reichenbachiellaceae</taxon>
        <taxon>Reichenbachiella</taxon>
    </lineage>
</organism>
<feature type="transmembrane region" description="Helical" evidence="10">
    <location>
        <begin position="121"/>
        <end position="142"/>
    </location>
</feature>
<evidence type="ECO:0000256" key="9">
    <source>
        <dbReference type="ARBA" id="ARBA00031636"/>
    </source>
</evidence>
<feature type="transmembrane region" description="Helical" evidence="10">
    <location>
        <begin position="189"/>
        <end position="213"/>
    </location>
</feature>
<dbReference type="Proteomes" id="UP001065174">
    <property type="component" value="Chromosome"/>
</dbReference>
<evidence type="ECO:0000256" key="8">
    <source>
        <dbReference type="ARBA" id="ARBA00023136"/>
    </source>
</evidence>
<evidence type="ECO:0000256" key="1">
    <source>
        <dbReference type="ARBA" id="ARBA00004651"/>
    </source>
</evidence>
<keyword evidence="6 10" id="KW-1133">Transmembrane helix</keyword>
<keyword evidence="4" id="KW-1003">Cell membrane</keyword>
<feature type="transmembrane region" description="Helical" evidence="10">
    <location>
        <begin position="50"/>
        <end position="71"/>
    </location>
</feature>
<feature type="transmembrane region" description="Helical" evidence="10">
    <location>
        <begin position="247"/>
        <end position="268"/>
    </location>
</feature>
<dbReference type="EMBL" id="CP106679">
    <property type="protein sequence ID" value="UXP32348.1"/>
    <property type="molecule type" value="Genomic_DNA"/>
</dbReference>